<keyword evidence="4" id="KW-1185">Reference proteome</keyword>
<sequence length="325" mass="36043">MKIVIFLIAVFILSVSSHARTITDDYGRVVTIPERVTKIYAASPPMTMSVLAFDPSLIAALNFPFKEDQKPYAGIAASKPVAGGFFGQGNTPNVEVLASVKPDVILMWGKATGAETQLKKLSALGIPVLMVNNESINDLVTQFQLYGKLTGNTKRAQELVSYTLETLGLIRSLQPKLDKRKDIRYYFAEGLDGLSSECDGSFHLEPFTYSGAKNALECKMSSNYGMEKISLETIMLADPDVIVAMEPSFASSVRTNPQWQSLRAVKTGRVLSVPNTPFNYITRPPSFMRLLGIRWLIHSFNPDLIKPIDQEVKRFNTLFFPGYRG</sequence>
<dbReference type="EMBL" id="CP002355">
    <property type="protein sequence ID" value="ADR33810.1"/>
    <property type="molecule type" value="Genomic_DNA"/>
</dbReference>
<dbReference type="PROSITE" id="PS50983">
    <property type="entry name" value="FE_B12_PBP"/>
    <property type="match status" value="1"/>
</dbReference>
<name>E4TWW9_SULKY</name>
<dbReference type="HOGENOM" id="CLU_038034_13_1_7"/>
<dbReference type="eggNOG" id="COG0614">
    <property type="taxonomic scope" value="Bacteria"/>
</dbReference>
<dbReference type="GO" id="GO:0071281">
    <property type="term" value="P:cellular response to iron ion"/>
    <property type="evidence" value="ECO:0007669"/>
    <property type="project" value="TreeGrafter"/>
</dbReference>
<dbReference type="SUPFAM" id="SSF53807">
    <property type="entry name" value="Helical backbone' metal receptor"/>
    <property type="match status" value="1"/>
</dbReference>
<dbReference type="Gene3D" id="3.40.50.1980">
    <property type="entry name" value="Nitrogenase molybdenum iron protein domain"/>
    <property type="match status" value="2"/>
</dbReference>
<keyword evidence="1" id="KW-0732">Signal</keyword>
<evidence type="ECO:0000313" key="4">
    <source>
        <dbReference type="Proteomes" id="UP000008721"/>
    </source>
</evidence>
<dbReference type="STRING" id="709032.Sulku_1147"/>
<dbReference type="InterPro" id="IPR002491">
    <property type="entry name" value="ABC_transptr_periplasmic_BD"/>
</dbReference>
<reference evidence="3 4" key="1">
    <citation type="journal article" date="2012" name="Stand. Genomic Sci.">
        <title>Complete genome sequence of the sulfur compounds oxidizing chemolithoautotroph Sulfuricurvum kujiense type strain (YK-1(T)).</title>
        <authorList>
            <person name="Han C."/>
            <person name="Kotsyurbenko O."/>
            <person name="Chertkov O."/>
            <person name="Held B."/>
            <person name="Lapidus A."/>
            <person name="Nolan M."/>
            <person name="Lucas S."/>
            <person name="Hammon N."/>
            <person name="Deshpande S."/>
            <person name="Cheng J.F."/>
            <person name="Tapia R."/>
            <person name="Goodwin L.A."/>
            <person name="Pitluck S."/>
            <person name="Liolios K."/>
            <person name="Pagani I."/>
            <person name="Ivanova N."/>
            <person name="Mavromatis K."/>
            <person name="Mikhailova N."/>
            <person name="Pati A."/>
            <person name="Chen A."/>
            <person name="Palaniappan K."/>
            <person name="Land M."/>
            <person name="Hauser L."/>
            <person name="Chang Y.J."/>
            <person name="Jeffries C.D."/>
            <person name="Brambilla E.M."/>
            <person name="Rohde M."/>
            <person name="Spring S."/>
            <person name="Sikorski J."/>
            <person name="Goker M."/>
            <person name="Woyke T."/>
            <person name="Bristow J."/>
            <person name="Eisen J.A."/>
            <person name="Markowitz V."/>
            <person name="Hugenholtz P."/>
            <person name="Kyrpides N.C."/>
            <person name="Klenk H.P."/>
            <person name="Detter J.C."/>
        </authorList>
    </citation>
    <scope>NUCLEOTIDE SEQUENCE [LARGE SCALE GENOMIC DNA]</scope>
    <source>
        <strain evidence="4">ATCC BAA-921 / DSM 16994 / JCM 11577 / YK-1</strain>
    </source>
</reference>
<evidence type="ECO:0000259" key="2">
    <source>
        <dbReference type="PROSITE" id="PS50983"/>
    </source>
</evidence>
<dbReference type="InterPro" id="IPR050902">
    <property type="entry name" value="ABC_Transporter_SBP"/>
</dbReference>
<organism evidence="3 4">
    <name type="scientific">Sulfuricurvum kujiense (strain ATCC BAA-921 / DSM 16994 / JCM 11577 / YK-1)</name>
    <dbReference type="NCBI Taxonomy" id="709032"/>
    <lineage>
        <taxon>Bacteria</taxon>
        <taxon>Pseudomonadati</taxon>
        <taxon>Campylobacterota</taxon>
        <taxon>Epsilonproteobacteria</taxon>
        <taxon>Campylobacterales</taxon>
        <taxon>Sulfurimonadaceae</taxon>
        <taxon>Sulfuricurvum</taxon>
    </lineage>
</organism>
<feature type="signal peptide" evidence="1">
    <location>
        <begin position="1"/>
        <end position="19"/>
    </location>
</feature>
<dbReference type="Pfam" id="PF01497">
    <property type="entry name" value="Peripla_BP_2"/>
    <property type="match status" value="1"/>
</dbReference>
<feature type="chain" id="PRO_5003187400" evidence="1">
    <location>
        <begin position="20"/>
        <end position="325"/>
    </location>
</feature>
<dbReference type="PANTHER" id="PTHR30535">
    <property type="entry name" value="VITAMIN B12-BINDING PROTEIN"/>
    <property type="match status" value="1"/>
</dbReference>
<dbReference type="KEGG" id="sku:Sulku_1147"/>
<dbReference type="Gene3D" id="1.20.58.2180">
    <property type="match status" value="1"/>
</dbReference>
<feature type="domain" description="Fe/B12 periplasmic-binding" evidence="2">
    <location>
        <begin position="38"/>
        <end position="304"/>
    </location>
</feature>
<evidence type="ECO:0000256" key="1">
    <source>
        <dbReference type="SAM" id="SignalP"/>
    </source>
</evidence>
<dbReference type="PANTHER" id="PTHR30535:SF34">
    <property type="entry name" value="MOLYBDATE-BINDING PROTEIN MOLA"/>
    <property type="match status" value="1"/>
</dbReference>
<dbReference type="RefSeq" id="WP_013460007.1">
    <property type="nucleotide sequence ID" value="NC_014762.1"/>
</dbReference>
<dbReference type="Proteomes" id="UP000008721">
    <property type="component" value="Chromosome"/>
</dbReference>
<accession>E4TWW9</accession>
<evidence type="ECO:0000313" key="3">
    <source>
        <dbReference type="EMBL" id="ADR33810.1"/>
    </source>
</evidence>
<dbReference type="AlphaFoldDB" id="E4TWW9"/>
<gene>
    <name evidence="3" type="ordered locus">Sulku_1147</name>
</gene>
<protein>
    <submittedName>
        <fullName evidence="3">Periplasmic binding protein</fullName>
    </submittedName>
</protein>
<proteinExistence type="predicted"/>